<evidence type="ECO:0000313" key="7">
    <source>
        <dbReference type="Proteomes" id="UP000430232"/>
    </source>
</evidence>
<dbReference type="Pfam" id="PF03976">
    <property type="entry name" value="PPK2"/>
    <property type="match status" value="1"/>
</dbReference>
<keyword evidence="7" id="KW-1185">Reference proteome</keyword>
<dbReference type="PIRSF" id="PIRSF028756">
    <property type="entry name" value="PPK2_prd"/>
    <property type="match status" value="1"/>
</dbReference>
<evidence type="ECO:0000256" key="2">
    <source>
        <dbReference type="ARBA" id="ARBA00022679"/>
    </source>
</evidence>
<evidence type="ECO:0000313" key="6">
    <source>
        <dbReference type="EMBL" id="VWC19612.1"/>
    </source>
</evidence>
<reference evidence="6 8" key="2">
    <citation type="submission" date="2019-09" db="EMBL/GenBank/DDBJ databases">
        <authorList>
            <person name="Depoorter E."/>
        </authorList>
    </citation>
    <scope>NUCLEOTIDE SEQUENCE [LARGE SCALE GENOMIC DNA]</scope>
    <source>
        <strain evidence="6">LMG 24064</strain>
    </source>
</reference>
<dbReference type="GO" id="GO:0006797">
    <property type="term" value="P:polyphosphate metabolic process"/>
    <property type="evidence" value="ECO:0007669"/>
    <property type="project" value="InterPro"/>
</dbReference>
<sequence>MAKQPSLDDFRVPFSTREKEAAAFTLDAFDPGAKPFSSGSKEADRERLTAVSTELDVQQERLHTQQKKRVLLVLQGMDTSGKDGTVRAVFRDVDPLGLRIVPFKAPTPIEAAHDFLWRVHAQAPAAGELAIFNRSHYEDVLVPRVLGLISDKECERRYRQIRDFETMLAENGTTIIKCFLHISKDEQRERLQARIDDPTKHWKFDIADLDARKHWDAYQSAYRDALAATSAEHAPWYVIPANSKTHRNVMIAELLLRAMTDMKLEFPPPKPELEGVKIR</sequence>
<dbReference type="GeneID" id="99793026"/>
<protein>
    <submittedName>
        <fullName evidence="5 6">Polyphosphate kinase</fullName>
    </submittedName>
</protein>
<dbReference type="SUPFAM" id="SSF52540">
    <property type="entry name" value="P-loop containing nucleoside triphosphate hydrolases"/>
    <property type="match status" value="1"/>
</dbReference>
<dbReference type="Proteomes" id="UP000430232">
    <property type="component" value="Unassembled WGS sequence"/>
</dbReference>
<evidence type="ECO:0000313" key="8">
    <source>
        <dbReference type="Proteomes" id="UP000494222"/>
    </source>
</evidence>
<dbReference type="EMBL" id="VZOJ01000026">
    <property type="protein sequence ID" value="KAB0642400.1"/>
    <property type="molecule type" value="Genomic_DNA"/>
</dbReference>
<dbReference type="GO" id="GO:0008976">
    <property type="term" value="F:polyphosphate kinase activity"/>
    <property type="evidence" value="ECO:0007669"/>
    <property type="project" value="InterPro"/>
</dbReference>
<comment type="similarity">
    <text evidence="1">Belongs to the polyphosphate kinase 2 (PPK2) family. Class I subfamily.</text>
</comment>
<dbReference type="NCBIfam" id="TIGR03709">
    <property type="entry name" value="PPK2_rel_1"/>
    <property type="match status" value="1"/>
</dbReference>
<gene>
    <name evidence="6" type="ORF">BLA24064_05734</name>
    <name evidence="5" type="ORF">F7R21_12225</name>
</gene>
<dbReference type="Proteomes" id="UP000494222">
    <property type="component" value="Unassembled WGS sequence"/>
</dbReference>
<dbReference type="PANTHER" id="PTHR34383">
    <property type="entry name" value="POLYPHOSPHATE:AMP PHOSPHOTRANSFERASE-RELATED"/>
    <property type="match status" value="1"/>
</dbReference>
<organism evidence="5 7">
    <name type="scientific">Burkholderia latens</name>
    <dbReference type="NCBI Taxonomy" id="488446"/>
    <lineage>
        <taxon>Bacteria</taxon>
        <taxon>Pseudomonadati</taxon>
        <taxon>Pseudomonadota</taxon>
        <taxon>Betaproteobacteria</taxon>
        <taxon>Burkholderiales</taxon>
        <taxon>Burkholderiaceae</taxon>
        <taxon>Burkholderia</taxon>
        <taxon>Burkholderia cepacia complex</taxon>
    </lineage>
</organism>
<dbReference type="OrthoDB" id="9775224at2"/>
<dbReference type="RefSeq" id="WP_151064542.1">
    <property type="nucleotide sequence ID" value="NZ_CABVPL010000062.1"/>
</dbReference>
<reference evidence="5 7" key="1">
    <citation type="submission" date="2019-09" db="EMBL/GenBank/DDBJ databases">
        <title>Draft genome sequences of 48 bacterial type strains from the CCUG.</title>
        <authorList>
            <person name="Tunovic T."/>
            <person name="Pineiro-Iglesias B."/>
            <person name="Unosson C."/>
            <person name="Inganas E."/>
            <person name="Ohlen M."/>
            <person name="Cardew S."/>
            <person name="Jensie-Markopoulos S."/>
            <person name="Salva-Serra F."/>
            <person name="Jaen-Luchoro D."/>
            <person name="Karlsson R."/>
            <person name="Svensson-Stadler L."/>
            <person name="Chun J."/>
            <person name="Moore E."/>
        </authorList>
    </citation>
    <scope>NUCLEOTIDE SEQUENCE [LARGE SCALE GENOMIC DNA]</scope>
    <source>
        <strain evidence="5 7">CCUG 54555</strain>
    </source>
</reference>
<dbReference type="Gene3D" id="3.40.50.300">
    <property type="entry name" value="P-loop containing nucleotide triphosphate hydrolases"/>
    <property type="match status" value="1"/>
</dbReference>
<dbReference type="EMBL" id="CABVPL010000062">
    <property type="protein sequence ID" value="VWC19612.1"/>
    <property type="molecule type" value="Genomic_DNA"/>
</dbReference>
<dbReference type="InterPro" id="IPR016898">
    <property type="entry name" value="Polyphosphate_phosphotransfera"/>
</dbReference>
<dbReference type="AlphaFoldDB" id="A0A6H9TF97"/>
<evidence type="ECO:0000259" key="4">
    <source>
        <dbReference type="Pfam" id="PF03976"/>
    </source>
</evidence>
<keyword evidence="3 5" id="KW-0418">Kinase</keyword>
<evidence type="ECO:0000256" key="3">
    <source>
        <dbReference type="ARBA" id="ARBA00022777"/>
    </source>
</evidence>
<dbReference type="InterPro" id="IPR022488">
    <property type="entry name" value="PPK2-related"/>
</dbReference>
<name>A0A6H9TF97_9BURK</name>
<feature type="domain" description="Polyphosphate kinase-2-related" evidence="4">
    <location>
        <begin position="40"/>
        <end position="265"/>
    </location>
</feature>
<accession>A0A6H9TF97</accession>
<dbReference type="PANTHER" id="PTHR34383:SF3">
    <property type="entry name" value="POLYPHOSPHATE:AMP PHOSPHOTRANSFERASE"/>
    <property type="match status" value="1"/>
</dbReference>
<evidence type="ECO:0000256" key="1">
    <source>
        <dbReference type="ARBA" id="ARBA00009924"/>
    </source>
</evidence>
<dbReference type="InterPro" id="IPR022300">
    <property type="entry name" value="PPK2-rel_1"/>
</dbReference>
<keyword evidence="2" id="KW-0808">Transferase</keyword>
<dbReference type="InterPro" id="IPR027417">
    <property type="entry name" value="P-loop_NTPase"/>
</dbReference>
<evidence type="ECO:0000313" key="5">
    <source>
        <dbReference type="EMBL" id="KAB0642400.1"/>
    </source>
</evidence>
<proteinExistence type="inferred from homology"/>